<protein>
    <recommendedName>
        <fullName evidence="2">Telomeric repeat-binding factor</fullName>
    </recommendedName>
</protein>
<keyword evidence="2" id="KW-0131">Cell cycle</keyword>
<keyword evidence="2" id="KW-0158">Chromosome</keyword>
<dbReference type="GO" id="GO:0000723">
    <property type="term" value="P:telomere maintenance"/>
    <property type="evidence" value="ECO:0007669"/>
    <property type="project" value="UniProtKB-UniRule"/>
</dbReference>
<gene>
    <name evidence="6" type="ORF">ACEWY4_018478</name>
</gene>
<dbReference type="PIRSF" id="PIRSF038016">
    <property type="entry name" value="Telomere_bd-1_Pin2"/>
    <property type="match status" value="1"/>
</dbReference>
<evidence type="ECO:0000256" key="2">
    <source>
        <dbReference type="PIRNR" id="PIRNR038016"/>
    </source>
</evidence>
<keyword evidence="7" id="KW-1185">Reference proteome</keyword>
<dbReference type="PANTHER" id="PTHR46734:SF1">
    <property type="entry name" value="TELOMERIC REPEAT-BINDING FACTOR 1"/>
    <property type="match status" value="1"/>
</dbReference>
<comment type="caution">
    <text evidence="6">The sequence shown here is derived from an EMBL/GenBank/DDBJ whole genome shotgun (WGS) entry which is preliminary data.</text>
</comment>
<dbReference type="AlphaFoldDB" id="A0ABD1JGF2"/>
<dbReference type="Gene3D" id="1.25.40.210">
    <property type="entry name" value="Telomere repeat-binding factor, dimerisation domain"/>
    <property type="match status" value="1"/>
</dbReference>
<dbReference type="GO" id="GO:0042803">
    <property type="term" value="F:protein homodimerization activity"/>
    <property type="evidence" value="ECO:0007669"/>
    <property type="project" value="UniProtKB-UniRule"/>
</dbReference>
<evidence type="ECO:0000259" key="4">
    <source>
        <dbReference type="PROSITE" id="PS50090"/>
    </source>
</evidence>
<dbReference type="PROSITE" id="PS50090">
    <property type="entry name" value="MYB_LIKE"/>
    <property type="match status" value="1"/>
</dbReference>
<sequence>MNGDVTTESLMTIPSTTDEITSFKDVDRLVKSWMIDYLFLSITHHFKERNSNEFTRTVRSFEVMIDGVELEDHQLKKKLVCGFLARIMDGKNLDVQYTNDEKVTPLMSAVTVWKAMHYVVTDSNLHRTIMRLLFVQSVAICLEKGKHLMAKNVLQWLQKECDLPQKLQTNLASIVSAKNTHDAYLSSFSFPCLMEQVQTFIDSFIQENPSSFLLQAGAKVVQAKQEKDKSEVEPHEPEKAEPTDDSANQSKQEEEFVLHSKLNASRPKRRLLAKCRVTDPWKPDSAKKTSVQKSKEPNLKVGRLSGKGSPKAPVYTSRTKKPWDYAQDQYLMAGVKKHGEGRWSQILVDYDFGDRTAVMLKDRWRVLKKHHVVD</sequence>
<dbReference type="InterPro" id="IPR052450">
    <property type="entry name" value="TRBD-Containing_Protein"/>
</dbReference>
<feature type="region of interest" description="Disordered" evidence="3">
    <location>
        <begin position="282"/>
        <end position="316"/>
    </location>
</feature>
<dbReference type="InterPro" id="IPR009057">
    <property type="entry name" value="Homeodomain-like_sf"/>
</dbReference>
<dbReference type="SUPFAM" id="SSF63600">
    <property type="entry name" value="Telomeric repeat binding factor (TRF) dimerisation domain"/>
    <property type="match status" value="1"/>
</dbReference>
<proteinExistence type="predicted"/>
<evidence type="ECO:0000256" key="3">
    <source>
        <dbReference type="SAM" id="MobiDB-lite"/>
    </source>
</evidence>
<dbReference type="CDD" id="cd11660">
    <property type="entry name" value="SANT_TRF"/>
    <property type="match status" value="1"/>
</dbReference>
<dbReference type="InterPro" id="IPR036507">
    <property type="entry name" value="Telomere_rpt-bd_fac_dimer_sf"/>
</dbReference>
<comment type="subunit">
    <text evidence="2">Homodimer.</text>
</comment>
<keyword evidence="1 2" id="KW-0539">Nucleus</keyword>
<dbReference type="InterPro" id="IPR017930">
    <property type="entry name" value="Myb_dom"/>
</dbReference>
<dbReference type="Pfam" id="PF00249">
    <property type="entry name" value="Myb_DNA-binding"/>
    <property type="match status" value="1"/>
</dbReference>
<organism evidence="6 7">
    <name type="scientific">Coilia grayii</name>
    <name type="common">Gray's grenadier anchovy</name>
    <dbReference type="NCBI Taxonomy" id="363190"/>
    <lineage>
        <taxon>Eukaryota</taxon>
        <taxon>Metazoa</taxon>
        <taxon>Chordata</taxon>
        <taxon>Craniata</taxon>
        <taxon>Vertebrata</taxon>
        <taxon>Euteleostomi</taxon>
        <taxon>Actinopterygii</taxon>
        <taxon>Neopterygii</taxon>
        <taxon>Teleostei</taxon>
        <taxon>Clupei</taxon>
        <taxon>Clupeiformes</taxon>
        <taxon>Clupeoidei</taxon>
        <taxon>Engraulidae</taxon>
        <taxon>Coilinae</taxon>
        <taxon>Coilia</taxon>
    </lineage>
</organism>
<feature type="compositionally biased region" description="Basic and acidic residues" evidence="3">
    <location>
        <begin position="224"/>
        <end position="242"/>
    </location>
</feature>
<reference evidence="6 7" key="1">
    <citation type="submission" date="2024-09" db="EMBL/GenBank/DDBJ databases">
        <title>A chromosome-level genome assembly of Gray's grenadier anchovy, Coilia grayii.</title>
        <authorList>
            <person name="Fu Z."/>
        </authorList>
    </citation>
    <scope>NUCLEOTIDE SEQUENCE [LARGE SCALE GENOMIC DNA]</scope>
    <source>
        <strain evidence="6">G4</strain>
        <tissue evidence="6">Muscle</tissue>
    </source>
</reference>
<feature type="region of interest" description="Disordered" evidence="3">
    <location>
        <begin position="224"/>
        <end position="255"/>
    </location>
</feature>
<dbReference type="EMBL" id="JBHFQA010000016">
    <property type="protein sequence ID" value="KAL2085158.1"/>
    <property type="molecule type" value="Genomic_DNA"/>
</dbReference>
<feature type="domain" description="HTH myb-type" evidence="5">
    <location>
        <begin position="317"/>
        <end position="372"/>
    </location>
</feature>
<comment type="subcellular location">
    <subcellularLocation>
        <location evidence="2">Nucleus</location>
    </subcellularLocation>
</comment>
<dbReference type="InterPro" id="IPR017357">
    <property type="entry name" value="TERF1/2"/>
</dbReference>
<dbReference type="Proteomes" id="UP001591681">
    <property type="component" value="Unassembled WGS sequence"/>
</dbReference>
<keyword evidence="2" id="KW-0779">Telomere</keyword>
<name>A0ABD1JGF2_9TELE</name>
<dbReference type="Gene3D" id="1.10.10.60">
    <property type="entry name" value="Homeodomain-like"/>
    <property type="match status" value="1"/>
</dbReference>
<feature type="compositionally biased region" description="Basic and acidic residues" evidence="3">
    <location>
        <begin position="282"/>
        <end position="298"/>
    </location>
</feature>
<dbReference type="GO" id="GO:0005634">
    <property type="term" value="C:nucleus"/>
    <property type="evidence" value="ECO:0007669"/>
    <property type="project" value="UniProtKB-SubCell"/>
</dbReference>
<dbReference type="PROSITE" id="PS51294">
    <property type="entry name" value="HTH_MYB"/>
    <property type="match status" value="1"/>
</dbReference>
<accession>A0ABD1JGF2</accession>
<evidence type="ECO:0000256" key="1">
    <source>
        <dbReference type="ARBA" id="ARBA00023242"/>
    </source>
</evidence>
<evidence type="ECO:0000259" key="5">
    <source>
        <dbReference type="PROSITE" id="PS51294"/>
    </source>
</evidence>
<dbReference type="GO" id="GO:0003691">
    <property type="term" value="F:double-stranded telomeric DNA binding"/>
    <property type="evidence" value="ECO:0007669"/>
    <property type="project" value="UniProtKB-UniRule"/>
</dbReference>
<dbReference type="FunFam" id="1.25.40.210:FF:000001">
    <property type="entry name" value="Telomeric repeat-binding factor"/>
    <property type="match status" value="1"/>
</dbReference>
<evidence type="ECO:0000313" key="7">
    <source>
        <dbReference type="Proteomes" id="UP001591681"/>
    </source>
</evidence>
<comment type="function">
    <text evidence="2">Binds the telomeric double-stranded 5'-TTAGGG-3' repeat.</text>
</comment>
<feature type="domain" description="Myb-like" evidence="4">
    <location>
        <begin position="315"/>
        <end position="368"/>
    </location>
</feature>
<dbReference type="SUPFAM" id="SSF46689">
    <property type="entry name" value="Homeodomain-like"/>
    <property type="match status" value="1"/>
</dbReference>
<dbReference type="PANTHER" id="PTHR46734">
    <property type="entry name" value="TELOMERIC REPEAT-BINDING FACTOR 1 TERF1"/>
    <property type="match status" value="1"/>
</dbReference>
<evidence type="ECO:0000313" key="6">
    <source>
        <dbReference type="EMBL" id="KAL2085158.1"/>
    </source>
</evidence>
<dbReference type="InterPro" id="IPR001005">
    <property type="entry name" value="SANT/Myb"/>
</dbReference>
<dbReference type="GO" id="GO:0000781">
    <property type="term" value="C:chromosome, telomeric region"/>
    <property type="evidence" value="ECO:0007669"/>
    <property type="project" value="UniProtKB-UniRule"/>
</dbReference>
<dbReference type="SMART" id="SM00717">
    <property type="entry name" value="SANT"/>
    <property type="match status" value="1"/>
</dbReference>
<keyword evidence="2" id="KW-0238">DNA-binding</keyword>